<comment type="caution">
    <text evidence="1">The sequence shown here is derived from an EMBL/GenBank/DDBJ whole genome shotgun (WGS) entry which is preliminary data.</text>
</comment>
<dbReference type="Gene3D" id="3.40.50.150">
    <property type="entry name" value="Vaccinia Virus protein VP39"/>
    <property type="match status" value="1"/>
</dbReference>
<keyword evidence="1" id="KW-0808">Transferase</keyword>
<dbReference type="SUPFAM" id="SSF53335">
    <property type="entry name" value="S-adenosyl-L-methionine-dependent methyltransferases"/>
    <property type="match status" value="1"/>
</dbReference>
<dbReference type="RefSeq" id="WP_101334213.1">
    <property type="nucleotide sequence ID" value="NZ_PJNI01000005.1"/>
</dbReference>
<dbReference type="InterPro" id="IPR013780">
    <property type="entry name" value="Glyco_hydro_b"/>
</dbReference>
<dbReference type="Gene3D" id="2.60.40.1180">
    <property type="entry name" value="Golgi alpha-mannosidase II"/>
    <property type="match status" value="1"/>
</dbReference>
<gene>
    <name evidence="1" type="ORF">CW751_06625</name>
</gene>
<dbReference type="PANTHER" id="PTHR43042:SF2">
    <property type="entry name" value="SAM-DEPENDENT METHYLTRANSFERASE"/>
    <property type="match status" value="1"/>
</dbReference>
<dbReference type="OrthoDB" id="9805492at2"/>
<organism evidence="1 2">
    <name type="scientific">Brumimicrobium salinarum</name>
    <dbReference type="NCBI Taxonomy" id="2058658"/>
    <lineage>
        <taxon>Bacteria</taxon>
        <taxon>Pseudomonadati</taxon>
        <taxon>Bacteroidota</taxon>
        <taxon>Flavobacteriia</taxon>
        <taxon>Flavobacteriales</taxon>
        <taxon>Crocinitomicaceae</taxon>
        <taxon>Brumimicrobium</taxon>
    </lineage>
</organism>
<dbReference type="GO" id="GO:0008168">
    <property type="term" value="F:methyltransferase activity"/>
    <property type="evidence" value="ECO:0007669"/>
    <property type="project" value="UniProtKB-KW"/>
</dbReference>
<protein>
    <submittedName>
        <fullName evidence="1">SAM-dependent methyltransferase</fullName>
    </submittedName>
</protein>
<dbReference type="AlphaFoldDB" id="A0A2I0R3U3"/>
<sequence>MAEKTYSENWEDYELIDAGNEKKLERWGNIVTIRPERQAYFKPGMPEEEWNEIAHLEFVPKGNTAGKWVIRQALPEGEWAVKFKHLTFNLETTKFKHVGLFPEQATNWNLILDHLSPGMKMLNLFAYTGAASVVAKSRGAEVTHVDSVKQLISWAKTNMESSGLEDIRWMHEDAMKFAQRELKRGNLYHLIVMDPPAWGIGAKKEKWKIEHKLEELIEVASQLLHPGGLLILNTYSPKVKLKEINYFAKKHFPKAEVSELWKKTFTGKDMFFGHLLRAYK</sequence>
<dbReference type="Pfam" id="PF03602">
    <property type="entry name" value="Cons_hypoth95"/>
    <property type="match status" value="1"/>
</dbReference>
<dbReference type="PANTHER" id="PTHR43042">
    <property type="entry name" value="SAM-DEPENDENT METHYLTRANSFERASE"/>
    <property type="match status" value="1"/>
</dbReference>
<keyword evidence="1" id="KW-0489">Methyltransferase</keyword>
<evidence type="ECO:0000313" key="1">
    <source>
        <dbReference type="EMBL" id="PKR81253.1"/>
    </source>
</evidence>
<dbReference type="Proteomes" id="UP000236654">
    <property type="component" value="Unassembled WGS sequence"/>
</dbReference>
<dbReference type="InterPro" id="IPR029063">
    <property type="entry name" value="SAM-dependent_MTases_sf"/>
</dbReference>
<dbReference type="GO" id="GO:0032259">
    <property type="term" value="P:methylation"/>
    <property type="evidence" value="ECO:0007669"/>
    <property type="project" value="UniProtKB-KW"/>
</dbReference>
<accession>A0A2I0R3U3</accession>
<evidence type="ECO:0000313" key="2">
    <source>
        <dbReference type="Proteomes" id="UP000236654"/>
    </source>
</evidence>
<name>A0A2I0R3U3_9FLAO</name>
<reference evidence="1 2" key="1">
    <citation type="submission" date="2017-12" db="EMBL/GenBank/DDBJ databases">
        <title>The draft genome sequence of Brumimicrobium saltpan LHR20.</title>
        <authorList>
            <person name="Do Z.-J."/>
            <person name="Luo H.-R."/>
        </authorList>
    </citation>
    <scope>NUCLEOTIDE SEQUENCE [LARGE SCALE GENOMIC DNA]</scope>
    <source>
        <strain evidence="1 2">LHR20</strain>
    </source>
</reference>
<proteinExistence type="predicted"/>
<keyword evidence="2" id="KW-1185">Reference proteome</keyword>
<dbReference type="EMBL" id="PJNI01000005">
    <property type="protein sequence ID" value="PKR81253.1"/>
    <property type="molecule type" value="Genomic_DNA"/>
</dbReference>
<dbReference type="CDD" id="cd02440">
    <property type="entry name" value="AdoMet_MTases"/>
    <property type="match status" value="1"/>
</dbReference>